<feature type="region of interest" description="Disordered" evidence="1">
    <location>
        <begin position="301"/>
        <end position="362"/>
    </location>
</feature>
<feature type="compositionally biased region" description="Polar residues" evidence="1">
    <location>
        <begin position="108"/>
        <end position="129"/>
    </location>
</feature>
<dbReference type="OrthoDB" id="8955738at2759"/>
<keyword evidence="3" id="KW-1185">Reference proteome</keyword>
<dbReference type="AlphaFoldDB" id="A0A4Z2HDG6"/>
<feature type="compositionally biased region" description="Low complexity" evidence="1">
    <location>
        <begin position="301"/>
        <end position="321"/>
    </location>
</feature>
<sequence length="362" mass="38701">MFVSQTDFIHCVLTSSSSSSSSSSAAGPSVQQPFLVVSDRHPSLSGQSLHGVALSYGTLPRAPRRAPPPPSSSSTASLPRPRAGSAPAPPLPAPQSLYATLCHPRRSANATTNGHYRQPSLPINVNGSNRYAAPPLRGPGEAPGQPPGQPLRLDMPPETDWRRDADCRAVGSSWDPRAARLHQPLHRSVPHQPPPRPRRDPQLCSLCQQLPAEPARPYCQSCGTYVARFRPIHVSVVVILISDAAERTSGFYRKNMGVTTGSQEKLLLSCRLVCDECLCCSRQSVRCSSSTVNTLSSDSVRTAPFSSSLTSSPSLSGRRPTAVTGPATATSRRCRDTGAPPGPLLRTTWVGPGLRSKVRTNR</sequence>
<organism evidence="2 3">
    <name type="scientific">Liparis tanakae</name>
    <name type="common">Tanaka's snailfish</name>
    <dbReference type="NCBI Taxonomy" id="230148"/>
    <lineage>
        <taxon>Eukaryota</taxon>
        <taxon>Metazoa</taxon>
        <taxon>Chordata</taxon>
        <taxon>Craniata</taxon>
        <taxon>Vertebrata</taxon>
        <taxon>Euteleostomi</taxon>
        <taxon>Actinopterygii</taxon>
        <taxon>Neopterygii</taxon>
        <taxon>Teleostei</taxon>
        <taxon>Neoteleostei</taxon>
        <taxon>Acanthomorphata</taxon>
        <taxon>Eupercaria</taxon>
        <taxon>Perciformes</taxon>
        <taxon>Cottioidei</taxon>
        <taxon>Cottales</taxon>
        <taxon>Liparidae</taxon>
        <taxon>Liparis</taxon>
    </lineage>
</organism>
<feature type="region of interest" description="Disordered" evidence="1">
    <location>
        <begin position="108"/>
        <end position="154"/>
    </location>
</feature>
<dbReference type="Proteomes" id="UP000314294">
    <property type="component" value="Unassembled WGS sequence"/>
</dbReference>
<reference evidence="2 3" key="1">
    <citation type="submission" date="2019-03" db="EMBL/GenBank/DDBJ databases">
        <title>First draft genome of Liparis tanakae, snailfish: a comprehensive survey of snailfish specific genes.</title>
        <authorList>
            <person name="Kim W."/>
            <person name="Song I."/>
            <person name="Jeong J.-H."/>
            <person name="Kim D."/>
            <person name="Kim S."/>
            <person name="Ryu S."/>
            <person name="Song J.Y."/>
            <person name="Lee S.K."/>
        </authorList>
    </citation>
    <scope>NUCLEOTIDE SEQUENCE [LARGE SCALE GENOMIC DNA]</scope>
    <source>
        <tissue evidence="2">Muscle</tissue>
    </source>
</reference>
<evidence type="ECO:0000313" key="3">
    <source>
        <dbReference type="Proteomes" id="UP000314294"/>
    </source>
</evidence>
<comment type="caution">
    <text evidence="2">The sequence shown here is derived from an EMBL/GenBank/DDBJ whole genome shotgun (WGS) entry which is preliminary data.</text>
</comment>
<feature type="compositionally biased region" description="Low complexity" evidence="1">
    <location>
        <begin position="72"/>
        <end position="86"/>
    </location>
</feature>
<evidence type="ECO:0000313" key="2">
    <source>
        <dbReference type="EMBL" id="TNN63746.1"/>
    </source>
</evidence>
<proteinExistence type="predicted"/>
<evidence type="ECO:0000256" key="1">
    <source>
        <dbReference type="SAM" id="MobiDB-lite"/>
    </source>
</evidence>
<dbReference type="EMBL" id="SRLO01000267">
    <property type="protein sequence ID" value="TNN63746.1"/>
    <property type="molecule type" value="Genomic_DNA"/>
</dbReference>
<feature type="region of interest" description="Disordered" evidence="1">
    <location>
        <begin position="55"/>
        <end position="96"/>
    </location>
</feature>
<name>A0A4Z2HDG6_9TELE</name>
<gene>
    <name evidence="2" type="ORF">EYF80_026063</name>
</gene>
<protein>
    <submittedName>
        <fullName evidence="2">Uncharacterized protein</fullName>
    </submittedName>
</protein>
<accession>A0A4Z2HDG6</accession>